<sequence length="122" mass="13432">MSSNLLNYLVGALGLVSATIQVTATILLMKERMGAVWMMFVGAIVGGLLALYILFGSRLLPSSENIDLLVRAVSWMGWMSFTLGLLWYSLKRRAMANRIEELEAILRAHTQQQAGARSADPC</sequence>
<evidence type="ECO:0000313" key="3">
    <source>
        <dbReference type="Proteomes" id="UP000676169"/>
    </source>
</evidence>
<dbReference type="Proteomes" id="UP000676169">
    <property type="component" value="Chromosome"/>
</dbReference>
<organism evidence="2 3">
    <name type="scientific">Luteolibacter ambystomatis</name>
    <dbReference type="NCBI Taxonomy" id="2824561"/>
    <lineage>
        <taxon>Bacteria</taxon>
        <taxon>Pseudomonadati</taxon>
        <taxon>Verrucomicrobiota</taxon>
        <taxon>Verrucomicrobiia</taxon>
        <taxon>Verrucomicrobiales</taxon>
        <taxon>Verrucomicrobiaceae</taxon>
        <taxon>Luteolibacter</taxon>
    </lineage>
</organism>
<keyword evidence="3" id="KW-1185">Reference proteome</keyword>
<feature type="transmembrane region" description="Helical" evidence="1">
    <location>
        <begin position="6"/>
        <end position="28"/>
    </location>
</feature>
<evidence type="ECO:0000256" key="1">
    <source>
        <dbReference type="SAM" id="Phobius"/>
    </source>
</evidence>
<dbReference type="RefSeq" id="WP_211632888.1">
    <property type="nucleotide sequence ID" value="NZ_CP073100.1"/>
</dbReference>
<dbReference type="AlphaFoldDB" id="A0A975J1A5"/>
<proteinExistence type="predicted"/>
<dbReference type="EMBL" id="CP073100">
    <property type="protein sequence ID" value="QUE52198.1"/>
    <property type="molecule type" value="Genomic_DNA"/>
</dbReference>
<evidence type="ECO:0000313" key="2">
    <source>
        <dbReference type="EMBL" id="QUE52198.1"/>
    </source>
</evidence>
<dbReference type="KEGG" id="lamb:KBB96_04730"/>
<keyword evidence="1" id="KW-0812">Transmembrane</keyword>
<keyword evidence="1" id="KW-0472">Membrane</keyword>
<feature type="transmembrane region" description="Helical" evidence="1">
    <location>
        <begin position="35"/>
        <end position="56"/>
    </location>
</feature>
<name>A0A975J1A5_9BACT</name>
<accession>A0A975J1A5</accession>
<keyword evidence="1" id="KW-1133">Transmembrane helix</keyword>
<feature type="transmembrane region" description="Helical" evidence="1">
    <location>
        <begin position="68"/>
        <end position="88"/>
    </location>
</feature>
<gene>
    <name evidence="2" type="ORF">KBB96_04730</name>
</gene>
<reference evidence="2" key="1">
    <citation type="submission" date="2021-04" db="EMBL/GenBank/DDBJ databases">
        <title>Luteolibacter sp. 32A isolated from the skin of an Anderson's salamander (Ambystoma andersonii).</title>
        <authorList>
            <person name="Spergser J."/>
            <person name="Busse H.-J."/>
        </authorList>
    </citation>
    <scope>NUCLEOTIDE SEQUENCE</scope>
    <source>
        <strain evidence="2">32A</strain>
    </source>
</reference>
<protein>
    <submittedName>
        <fullName evidence="2">Uncharacterized protein</fullName>
    </submittedName>
</protein>